<dbReference type="SUPFAM" id="SSF52242">
    <property type="entry name" value="Cobalamin (vitamin B12)-binding domain"/>
    <property type="match status" value="1"/>
</dbReference>
<dbReference type="FunFam" id="3.40.50.280:FF:000001">
    <property type="entry name" value="Methionine synthase"/>
    <property type="match status" value="1"/>
</dbReference>
<dbReference type="SUPFAM" id="SSF47644">
    <property type="entry name" value="Methionine synthase domain"/>
    <property type="match status" value="1"/>
</dbReference>
<dbReference type="InterPro" id="IPR003759">
    <property type="entry name" value="Cbl-bd_cap"/>
</dbReference>
<protein>
    <recommendedName>
        <fullName evidence="7 20">Methionine synthase</fullName>
        <ecNumber evidence="6 20">2.1.1.13</ecNumber>
    </recommendedName>
    <alternativeName>
        <fullName evidence="19 21">5-methyltetrahydrofolate--homocysteine methyltransferase</fullName>
    </alternativeName>
</protein>
<evidence type="ECO:0000259" key="28">
    <source>
        <dbReference type="PROSITE" id="PS51332"/>
    </source>
</evidence>
<dbReference type="RefSeq" id="WP_063696197.1">
    <property type="nucleotide sequence ID" value="NZ_LUUB01000017.1"/>
</dbReference>
<feature type="domain" description="AdoMet activation" evidence="27">
    <location>
        <begin position="909"/>
        <end position="1241"/>
    </location>
</feature>
<dbReference type="EC" id="2.1.1.13" evidence="6 20"/>
<dbReference type="Gene3D" id="3.10.196.10">
    <property type="entry name" value="Vitamin B12-dependent methionine synthase, activation domain"/>
    <property type="match status" value="1"/>
</dbReference>
<sequence length="1286" mass="139997">MTVPVSPKRTALLAAARERILVLDGAMGTMIQGLQFDEAAFRGERFKNFHRDLRGNNDLLILTQPQAIEDIHAAYLRAGADIVATNTFSTTSIAQADYDLADVVYEMAREGARLARSAAERVQAEDGKPRFVAGAIGPTNRTASISPDVANPGYRAVTFDDLRASYGEQIRGLIDGGVDLLLVETIFDTLNAKAALYAIAEITEERGIDVPVMVSGTITDKSGRLLSGQMPEAFWNSVRHAKPVTIGFNCALGAEDLRAHIADIGRVADTLVCAYPNAGLPNEFGQYDETPEYMARLVGEFAHDGLVNIVGGCCGTTPEHIAAIAAAVAPHKPRIVPEIEPRLRLSGLEPFILTNAIPFVNVGERTNVTGSARFRKLITAGDYTAALQVARDQVENGAQIIDVNMDEGLLDSEAAMRTFLNLVAAEPDIARVPVMVDSSKFSVIEAGLKCVQGKPVVNSISLKEGEEKFIHEAKIARRHGAAVVVMAFDETGQADTFKRKTEICKRAYDILVNAVGFPPEDIIFDPNIFAIATGIEEHNNYGVDFIEATRWIRKNLPGAHISGGVSNLSFSFRGNEPVREAMHSVFLYHAIKAGMDMGIVNAGQMIVYDDIDPELRQTCEDVVLNRDAGASERLLALAEKFRGKKTESKEADLAWREWPVEKRLSHALVHGITEFIEEDTEEARKASSRPLDVIEGPLMAGMNVVGDLFGDGKMFLPQVVKSARVMKQAVAWLMPFMEDEKARNLASGIGGDANSSAGKIVLATVKGDVHDIGKNIVGIVLQCNNFEVIDLGVMVPAAKIVETVKAEKADIVGLSGLITPSLDEMAFFAGELQREGLKLPLLIGGATTSRVHTAVKIDPNYRAGPVVHVNDASRAVGVASSLLSPEKREAYAAEVRAEYAKISDAHLRAQADKKRLKLADARANRVPIDFAANKPVKPTFLGIRSFDEYDLAELVPYIDWTPFFQTWELAGRFPAILNDAKVGEVARSLYDDARKMLDTIVKEKWFRARAAVGFWPANAQGDDIALYADESRTKKIATLHTLRQQLEKREGRFNAALSDFVAPVGAGVPDYVGGFVVTAGIGEDAVADRFKKANDDYSSILCKALADRLAEAFAERMHARVRREFWAYAPDEALSNEELILEKYQGIRPAPGYPAQPDHTEKATLFALLDAENTAGVKLTESFAMWPGSSVSGLYFANPESYYFGVGKIERDQVEDYAVRKGMDVTEVERWLAPVLNYIPAQQGAVRTAFAATPANDVSSDDLASHPPGCTCAVHLVWQKKRAGAG</sequence>
<dbReference type="InterPro" id="IPR036594">
    <property type="entry name" value="Meth_synthase_dom"/>
</dbReference>
<dbReference type="Pfam" id="PF02965">
    <property type="entry name" value="Met_synt_B12"/>
    <property type="match status" value="1"/>
</dbReference>
<comment type="cofactor">
    <cofactor evidence="2 21 24">
        <name>Zn(2+)</name>
        <dbReference type="ChEBI" id="CHEBI:29105"/>
    </cofactor>
</comment>
<dbReference type="UniPathway" id="UPA00051">
    <property type="reaction ID" value="UER00081"/>
</dbReference>
<dbReference type="PROSITE" id="PS50974">
    <property type="entry name" value="ADOMET_ACTIVATION"/>
    <property type="match status" value="1"/>
</dbReference>
<comment type="catalytic activity">
    <reaction evidence="1 21">
        <text>(6S)-5-methyl-5,6,7,8-tetrahydrofolate + L-homocysteine = (6S)-5,6,7,8-tetrahydrofolate + L-methionine</text>
        <dbReference type="Rhea" id="RHEA:11172"/>
        <dbReference type="ChEBI" id="CHEBI:18608"/>
        <dbReference type="ChEBI" id="CHEBI:57453"/>
        <dbReference type="ChEBI" id="CHEBI:57844"/>
        <dbReference type="ChEBI" id="CHEBI:58199"/>
        <dbReference type="EC" id="2.1.1.13"/>
    </reaction>
</comment>
<evidence type="ECO:0000256" key="18">
    <source>
        <dbReference type="ARBA" id="ARBA00025552"/>
    </source>
</evidence>
<dbReference type="GO" id="GO:0031419">
    <property type="term" value="F:cobalamin binding"/>
    <property type="evidence" value="ECO:0007669"/>
    <property type="project" value="UniProtKB-UniRule"/>
</dbReference>
<feature type="binding site" evidence="23">
    <location>
        <begin position="767"/>
        <end position="771"/>
    </location>
    <ligand>
        <name>methylcob(III)alamin</name>
        <dbReference type="ChEBI" id="CHEBI:28115"/>
    </ligand>
</feature>
<proteinExistence type="inferred from homology"/>
<feature type="binding site" evidence="23">
    <location>
        <position position="872"/>
    </location>
    <ligand>
        <name>methylcob(III)alamin</name>
        <dbReference type="ChEBI" id="CHEBI:28115"/>
    </ligand>
</feature>
<evidence type="ECO:0000256" key="5">
    <source>
        <dbReference type="ARBA" id="ARBA00010398"/>
    </source>
</evidence>
<keyword evidence="10 21" id="KW-0846">Cobalamin</keyword>
<dbReference type="PIRSF" id="PIRSF000381">
    <property type="entry name" value="MetH"/>
    <property type="match status" value="1"/>
</dbReference>
<dbReference type="Gene3D" id="1.10.288.10">
    <property type="entry name" value="Cobalamin-dependent Methionine Synthase, domain 2"/>
    <property type="match status" value="1"/>
</dbReference>
<evidence type="ECO:0000256" key="14">
    <source>
        <dbReference type="ARBA" id="ARBA00022737"/>
    </source>
</evidence>
<dbReference type="NCBIfam" id="NF007024">
    <property type="entry name" value="PRK09490.1"/>
    <property type="match status" value="1"/>
</dbReference>
<keyword evidence="11 21" id="KW-0808">Transferase</keyword>
<dbReference type="SUPFAM" id="SSF82282">
    <property type="entry name" value="Homocysteine S-methyltransferase"/>
    <property type="match status" value="1"/>
</dbReference>
<keyword evidence="15 21" id="KW-0862">Zinc</keyword>
<dbReference type="Gene3D" id="1.10.1240.10">
    <property type="entry name" value="Methionine synthase domain"/>
    <property type="match status" value="1"/>
</dbReference>
<dbReference type="FunFam" id="3.20.20.330:FF:000001">
    <property type="entry name" value="Methionine synthase"/>
    <property type="match status" value="1"/>
</dbReference>
<evidence type="ECO:0000256" key="4">
    <source>
        <dbReference type="ARBA" id="ARBA00005178"/>
    </source>
</evidence>
<feature type="binding site" evidence="23">
    <location>
        <position position="1148"/>
    </location>
    <ligand>
        <name>S-adenosyl-L-methionine</name>
        <dbReference type="ChEBI" id="CHEBI:59789"/>
    </ligand>
</feature>
<gene>
    <name evidence="30" type="ORF">AYJ54_38440</name>
</gene>
<keyword evidence="16 21" id="KW-0486">Methionine biosynthesis</keyword>
<dbReference type="CDD" id="cd02069">
    <property type="entry name" value="methionine_synthase_B12_BD"/>
    <property type="match status" value="1"/>
</dbReference>
<accession>A0A176Z7E7</accession>
<dbReference type="InterPro" id="IPR033706">
    <property type="entry name" value="Met_synthase_B12-bd"/>
</dbReference>
<dbReference type="InterPro" id="IPR006158">
    <property type="entry name" value="Cobalamin-bd"/>
</dbReference>
<feature type="binding site" description="axial binding residue" evidence="22">
    <location>
        <position position="770"/>
    </location>
    <ligand>
        <name>methylcob(III)alamin</name>
        <dbReference type="ChEBI" id="CHEBI:28115"/>
    </ligand>
    <ligandPart>
        <name>Co</name>
        <dbReference type="ChEBI" id="CHEBI:27638"/>
    </ligandPart>
</feature>
<dbReference type="Pfam" id="PF00809">
    <property type="entry name" value="Pterin_bind"/>
    <property type="match status" value="1"/>
</dbReference>
<dbReference type="CDD" id="cd00740">
    <property type="entry name" value="MeTr"/>
    <property type="match status" value="1"/>
</dbReference>
<dbReference type="GO" id="GO:0046653">
    <property type="term" value="P:tetrahydrofolate metabolic process"/>
    <property type="evidence" value="ECO:0007669"/>
    <property type="project" value="TreeGrafter"/>
</dbReference>
<evidence type="ECO:0000259" key="25">
    <source>
        <dbReference type="PROSITE" id="PS50970"/>
    </source>
</evidence>
<feature type="binding site" evidence="23">
    <location>
        <position position="815"/>
    </location>
    <ligand>
        <name>methylcob(III)alamin</name>
        <dbReference type="ChEBI" id="CHEBI:28115"/>
    </ligand>
</feature>
<evidence type="ECO:0000256" key="12">
    <source>
        <dbReference type="ARBA" id="ARBA00022691"/>
    </source>
</evidence>
<dbReference type="GO" id="GO:0005829">
    <property type="term" value="C:cytosol"/>
    <property type="evidence" value="ECO:0007669"/>
    <property type="project" value="TreeGrafter"/>
</dbReference>
<feature type="domain" description="Hcy-binding" evidence="25">
    <location>
        <begin position="9"/>
        <end position="328"/>
    </location>
</feature>
<dbReference type="Gene3D" id="3.20.20.20">
    <property type="entry name" value="Dihydropteroate synthase-like"/>
    <property type="match status" value="1"/>
</dbReference>
<dbReference type="Gene3D" id="3.20.20.330">
    <property type="entry name" value="Homocysteine-binding-like domain"/>
    <property type="match status" value="1"/>
</dbReference>
<keyword evidence="14" id="KW-0677">Repeat</keyword>
<feature type="domain" description="B12-binding" evidence="28">
    <location>
        <begin position="757"/>
        <end position="893"/>
    </location>
</feature>
<dbReference type="PROSITE" id="PS50972">
    <property type="entry name" value="PTERIN_BINDING"/>
    <property type="match status" value="1"/>
</dbReference>
<evidence type="ECO:0000256" key="2">
    <source>
        <dbReference type="ARBA" id="ARBA00001947"/>
    </source>
</evidence>
<dbReference type="SUPFAM" id="SSF56507">
    <property type="entry name" value="Methionine synthase activation domain-like"/>
    <property type="match status" value="1"/>
</dbReference>
<evidence type="ECO:0000256" key="22">
    <source>
        <dbReference type="PIRSR" id="PIRSR000381-1"/>
    </source>
</evidence>
<evidence type="ECO:0000256" key="21">
    <source>
        <dbReference type="PIRNR" id="PIRNR000381"/>
    </source>
</evidence>
<evidence type="ECO:0000259" key="26">
    <source>
        <dbReference type="PROSITE" id="PS50972"/>
    </source>
</evidence>
<evidence type="ECO:0000256" key="8">
    <source>
        <dbReference type="ARBA" id="ARBA00022603"/>
    </source>
</evidence>
<evidence type="ECO:0000256" key="10">
    <source>
        <dbReference type="ARBA" id="ARBA00022628"/>
    </source>
</evidence>
<dbReference type="PANTHER" id="PTHR45833:SF1">
    <property type="entry name" value="METHIONINE SYNTHASE"/>
    <property type="match status" value="1"/>
</dbReference>
<evidence type="ECO:0000256" key="17">
    <source>
        <dbReference type="ARBA" id="ARBA00023285"/>
    </source>
</evidence>
<evidence type="ECO:0000256" key="7">
    <source>
        <dbReference type="ARBA" id="ARBA00013998"/>
    </source>
</evidence>
<dbReference type="InterPro" id="IPR036589">
    <property type="entry name" value="HCY_dom_sf"/>
</dbReference>
<feature type="binding site" evidence="23">
    <location>
        <position position="695"/>
    </location>
    <ligand>
        <name>methylcob(III)alamin</name>
        <dbReference type="ChEBI" id="CHEBI:28115"/>
    </ligand>
</feature>
<evidence type="ECO:0000256" key="23">
    <source>
        <dbReference type="PIRSR" id="PIRSR000381-2"/>
    </source>
</evidence>
<dbReference type="GO" id="GO:0050667">
    <property type="term" value="P:homocysteine metabolic process"/>
    <property type="evidence" value="ECO:0007669"/>
    <property type="project" value="TreeGrafter"/>
</dbReference>
<dbReference type="OrthoDB" id="9803687at2"/>
<feature type="binding site" evidence="22 24">
    <location>
        <position position="313"/>
    </location>
    <ligand>
        <name>Zn(2+)</name>
        <dbReference type="ChEBI" id="CHEBI:29105"/>
    </ligand>
</feature>
<dbReference type="EMBL" id="LUUB01000017">
    <property type="protein sequence ID" value="OAF16367.1"/>
    <property type="molecule type" value="Genomic_DNA"/>
</dbReference>
<comment type="caution">
    <text evidence="30">The sequence shown here is derived from an EMBL/GenBank/DDBJ whole genome shotgun (WGS) entry which is preliminary data.</text>
</comment>
<comment type="cofactor">
    <cofactor evidence="3 21 22">
        <name>methylcob(III)alamin</name>
        <dbReference type="ChEBI" id="CHEBI:28115"/>
    </cofactor>
</comment>
<feature type="binding site" evidence="23">
    <location>
        <position position="959"/>
    </location>
    <ligand>
        <name>S-adenosyl-L-methionine</name>
        <dbReference type="ChEBI" id="CHEBI:59789"/>
    </ligand>
</feature>
<name>A0A176Z7E7_9BRAD</name>
<dbReference type="InterPro" id="IPR050554">
    <property type="entry name" value="Met_Synthase/Corrinoid"/>
</dbReference>
<dbReference type="NCBIfam" id="TIGR02082">
    <property type="entry name" value="metH"/>
    <property type="match status" value="1"/>
</dbReference>
<comment type="function">
    <text evidence="18 21">Catalyzes the transfer of a methyl group from methyl-cobalamin to homocysteine, yielding enzyme-bound cob(I)alamin and methionine. Subsequently, remethylates the cofactor using methyltetrahydrofolate.</text>
</comment>
<evidence type="ECO:0000256" key="13">
    <source>
        <dbReference type="ARBA" id="ARBA00022723"/>
    </source>
</evidence>
<dbReference type="FunFam" id="3.20.20.20:FF:000002">
    <property type="entry name" value="Methionine synthase"/>
    <property type="match status" value="1"/>
</dbReference>
<dbReference type="InterPro" id="IPR036724">
    <property type="entry name" value="Cobalamin-bd_sf"/>
</dbReference>
<dbReference type="GO" id="GO:0008270">
    <property type="term" value="F:zinc ion binding"/>
    <property type="evidence" value="ECO:0007669"/>
    <property type="project" value="UniProtKB-UniRule"/>
</dbReference>
<dbReference type="FunFam" id="1.10.1240.10:FF:000001">
    <property type="entry name" value="Methionine synthase"/>
    <property type="match status" value="1"/>
</dbReference>
<feature type="binding site" evidence="23">
    <location>
        <begin position="1203"/>
        <end position="1204"/>
    </location>
    <ligand>
        <name>S-adenosyl-L-methionine</name>
        <dbReference type="ChEBI" id="CHEBI:59789"/>
    </ligand>
</feature>
<dbReference type="STRING" id="1505087.AYJ54_38440"/>
<dbReference type="PROSITE" id="PS51332">
    <property type="entry name" value="B12_BINDING"/>
    <property type="match status" value="1"/>
</dbReference>
<evidence type="ECO:0000256" key="9">
    <source>
        <dbReference type="ARBA" id="ARBA00022605"/>
    </source>
</evidence>
<feature type="binding site" evidence="23">
    <location>
        <position position="819"/>
    </location>
    <ligand>
        <name>methylcob(III)alamin</name>
        <dbReference type="ChEBI" id="CHEBI:28115"/>
    </ligand>
</feature>
<evidence type="ECO:0000256" key="16">
    <source>
        <dbReference type="ARBA" id="ARBA00023167"/>
    </source>
</evidence>
<evidence type="ECO:0000256" key="15">
    <source>
        <dbReference type="ARBA" id="ARBA00022833"/>
    </source>
</evidence>
<organism evidence="30 31">
    <name type="scientific">Bradyrhizobium centrolobii</name>
    <dbReference type="NCBI Taxonomy" id="1505087"/>
    <lineage>
        <taxon>Bacteria</taxon>
        <taxon>Pseudomonadati</taxon>
        <taxon>Pseudomonadota</taxon>
        <taxon>Alphaproteobacteria</taxon>
        <taxon>Hyphomicrobiales</taxon>
        <taxon>Nitrobacteraceae</taxon>
        <taxon>Bradyrhizobium</taxon>
    </lineage>
</organism>
<evidence type="ECO:0000259" key="29">
    <source>
        <dbReference type="PROSITE" id="PS51337"/>
    </source>
</evidence>
<dbReference type="PANTHER" id="PTHR45833">
    <property type="entry name" value="METHIONINE SYNTHASE"/>
    <property type="match status" value="1"/>
</dbReference>
<reference evidence="30 31" key="1">
    <citation type="submission" date="2016-03" db="EMBL/GenBank/DDBJ databases">
        <title>Draft Genome Sequence of the Strain BR 10245 (Bradyrhizobium sp.) isolated from nodules of Centrolobium paraense.</title>
        <authorList>
            <person name="Simoes-Araujo J.L.Sr."/>
            <person name="Barauna A.C."/>
            <person name="Silva K."/>
            <person name="Zilli J.E."/>
        </authorList>
    </citation>
    <scope>NUCLEOTIDE SEQUENCE [LARGE SCALE GENOMIC DNA]</scope>
    <source>
        <strain evidence="30 31">BR 10245</strain>
    </source>
</reference>
<dbReference type="GO" id="GO:0008705">
    <property type="term" value="F:methionine synthase activity"/>
    <property type="evidence" value="ECO:0007669"/>
    <property type="project" value="UniProtKB-UniRule"/>
</dbReference>
<evidence type="ECO:0000256" key="1">
    <source>
        <dbReference type="ARBA" id="ARBA00001700"/>
    </source>
</evidence>
<dbReference type="SMART" id="SM01018">
    <property type="entry name" value="B12-binding_2"/>
    <property type="match status" value="1"/>
</dbReference>
<dbReference type="SUPFAM" id="SSF51717">
    <property type="entry name" value="Dihydropteroate synthetase-like"/>
    <property type="match status" value="1"/>
</dbReference>
<dbReference type="Proteomes" id="UP000076959">
    <property type="component" value="Unassembled WGS sequence"/>
</dbReference>
<dbReference type="InterPro" id="IPR037010">
    <property type="entry name" value="VitB12-dep_Met_synth_activ_sf"/>
</dbReference>
<comment type="similarity">
    <text evidence="5">Belongs to the vitamin-B12 dependent methionine synthase family.</text>
</comment>
<keyword evidence="13 21" id="KW-0479">Metal-binding</keyword>
<dbReference type="InterPro" id="IPR011822">
    <property type="entry name" value="MetH"/>
</dbReference>
<dbReference type="InterPro" id="IPR004223">
    <property type="entry name" value="VitB12-dep_Met_synth_activ_dom"/>
</dbReference>
<evidence type="ECO:0000313" key="31">
    <source>
        <dbReference type="Proteomes" id="UP000076959"/>
    </source>
</evidence>
<evidence type="ECO:0000259" key="27">
    <source>
        <dbReference type="PROSITE" id="PS50974"/>
    </source>
</evidence>
<dbReference type="Pfam" id="PF02310">
    <property type="entry name" value="B12-binding"/>
    <property type="match status" value="1"/>
</dbReference>
<feature type="binding site" evidence="22 24">
    <location>
        <position position="314"/>
    </location>
    <ligand>
        <name>Zn(2+)</name>
        <dbReference type="ChEBI" id="CHEBI:29105"/>
    </ligand>
</feature>
<keyword evidence="8 21" id="KW-0489">Methyltransferase</keyword>
<comment type="pathway">
    <text evidence="4 21">Amino-acid biosynthesis; L-methionine biosynthesis via de novo pathway; L-methionine from L-homocysteine (MetH route): step 1/1.</text>
</comment>
<dbReference type="Gene3D" id="3.40.50.280">
    <property type="entry name" value="Cobalamin-binding domain"/>
    <property type="match status" value="1"/>
</dbReference>
<dbReference type="GO" id="GO:0032259">
    <property type="term" value="P:methylation"/>
    <property type="evidence" value="ECO:0007669"/>
    <property type="project" value="UniProtKB-KW"/>
</dbReference>
<keyword evidence="31" id="KW-1185">Reference proteome</keyword>
<dbReference type="Pfam" id="PF02574">
    <property type="entry name" value="S-methyl_trans"/>
    <property type="match status" value="1"/>
</dbReference>
<keyword evidence="12 21" id="KW-0949">S-adenosyl-L-methionine</keyword>
<dbReference type="PROSITE" id="PS51337">
    <property type="entry name" value="B12_BINDING_NTER"/>
    <property type="match status" value="1"/>
</dbReference>
<evidence type="ECO:0000256" key="24">
    <source>
        <dbReference type="PROSITE-ProRule" id="PRU00333"/>
    </source>
</evidence>
<feature type="domain" description="B12-binding N-terminal" evidence="29">
    <location>
        <begin position="651"/>
        <end position="745"/>
    </location>
</feature>
<dbReference type="PROSITE" id="PS50970">
    <property type="entry name" value="HCY"/>
    <property type="match status" value="1"/>
</dbReference>
<evidence type="ECO:0000256" key="11">
    <source>
        <dbReference type="ARBA" id="ARBA00022679"/>
    </source>
</evidence>
<dbReference type="InterPro" id="IPR011005">
    <property type="entry name" value="Dihydropteroate_synth-like_sf"/>
</dbReference>
<dbReference type="InterPro" id="IPR000489">
    <property type="entry name" value="Pterin-binding_dom"/>
</dbReference>
<evidence type="ECO:0000256" key="19">
    <source>
        <dbReference type="ARBA" id="ARBA00031040"/>
    </source>
</evidence>
<evidence type="ECO:0000256" key="3">
    <source>
        <dbReference type="ARBA" id="ARBA00001956"/>
    </source>
</evidence>
<evidence type="ECO:0000313" key="30">
    <source>
        <dbReference type="EMBL" id="OAF16367.1"/>
    </source>
</evidence>
<dbReference type="InterPro" id="IPR003726">
    <property type="entry name" value="HCY_dom"/>
</dbReference>
<evidence type="ECO:0000256" key="20">
    <source>
        <dbReference type="NCBIfam" id="TIGR02082"/>
    </source>
</evidence>
<dbReference type="Pfam" id="PF02607">
    <property type="entry name" value="B12-binding_2"/>
    <property type="match status" value="1"/>
</dbReference>
<evidence type="ECO:0000256" key="6">
    <source>
        <dbReference type="ARBA" id="ARBA00012032"/>
    </source>
</evidence>
<feature type="domain" description="Pterin-binding" evidence="26">
    <location>
        <begin position="359"/>
        <end position="620"/>
    </location>
</feature>
<feature type="binding site" evidence="22 24">
    <location>
        <position position="250"/>
    </location>
    <ligand>
        <name>Zn(2+)</name>
        <dbReference type="ChEBI" id="CHEBI:29105"/>
    </ligand>
</feature>
<keyword evidence="9 21" id="KW-0028">Amino-acid biosynthesis</keyword>
<comment type="domain">
    <text evidence="21">Modular enzyme with four functionally distinct domains. The isolated Hcy-binding domain catalyzes methyl transfer from free methylcobalamin to homocysteine. The Hcy-binding domain in association with the pterin-binding domain catalyzes the methylation of cob(I)alamin by methyltetrahydrofolate and the methylation of homocysteine. The B12-binding domain binds the cofactor. The AdoMet activation domain binds S-adenosyl-L-methionine. Under aerobic conditions cob(I)alamin can be converted to inactive cob(II)alamin. Reductive methylation by S-adenosyl-L-methionine and flavodoxin regenerates methylcobalamin.</text>
</comment>
<keyword evidence="17 21" id="KW-0170">Cobalt</keyword>